<feature type="compositionally biased region" description="Basic and acidic residues" evidence="2">
    <location>
        <begin position="45"/>
        <end position="56"/>
    </location>
</feature>
<protein>
    <submittedName>
        <fullName evidence="3">Tetratricopeptide repeat protein</fullName>
    </submittedName>
</protein>
<sequence length="979" mass="112286">MIFQIKTFAAFLSFMAPVAVIVLAPTPIVYGQSDLPQQMQPNEQLPKREKDVTAERDEMEGESPVAVLRALHAELTKEITFSETAPSVDAHHQANASFVKHLLDLYKQESKDPAVVRPMAVTVFNKYAEYQWSATNRDTSADLKFTQEILRIGRQCFRKGSRDPMLMSIVSMAASKAKKPAGANKFGKIARDGFPKSTYPKALHWLAWNALAQAEDLLKVPGKLEATRKKFVLASPSFLSYVETLSPIVTKPRARRLLYLWILWGLQNCDSSVFDLQSLTQAYQTREDTDPWISEMLNATLNRDLAWHYRGSGYASKVTKEGWEKFHEYRPISAKHFRKALRIDPAIPEPAIAMLSVARDGYSDESEWYWFQRSIDIEIDNSAAYSHMLWALMPRWGGSQDEMLRLGLQCLESNRFDTTIPYQYVEAVNNVRRDFGYESDEAIEFVQRPDVYENLSRAFEGLTDHPSQKIAEGLSSSQTNYLTEWLGFARIADHFEDTIKLIDRLQDNLTEDVIRQFNIRFRYDRSRAAAYLEFGDEMLAARELTLTPRIELDRKKKMLAAYQNLLSKCQNDDSRFYLQSWVEISQNEIDFLEGKWVHLKFDSDFGQWSGGTGDWTVISPDEIEGVARGSDKLSLYSMANFPGPIEIRLEFEPVKVVSYYFRLALLVDQSNDRRSTRSYWVDRDRKLAGWRGQGSFNGYKEPQYEVQRRLHLRLWGPSRVEFLTNGIRTLVTEDPDLEMTASEIGIGVCKGFHDSGTVRVKHLRVRKLTDDPIPIRSDFQSSDEYLKASIGYYDEMIKRHPDHHQHFNDRAFLHLSAGDFEAAINDYQTVLKLSPLRVDARDYLANLLCSTGQSERGLKQYEIAVRDSQRSPFRQSLIRANYAYSLATAPDGAGRDVAKSLEQAKLATVPYRGKRFRLVWASLAYAQAANGQWEQAEKSIETAKTKHPYYFYEPAIIAKIEKAIEKRELINSGDNAEQE</sequence>
<keyword evidence="1" id="KW-0802">TPR repeat</keyword>
<dbReference type="InterPro" id="IPR011990">
    <property type="entry name" value="TPR-like_helical_dom_sf"/>
</dbReference>
<evidence type="ECO:0000256" key="1">
    <source>
        <dbReference type="PROSITE-ProRule" id="PRU00339"/>
    </source>
</evidence>
<organism evidence="3 4">
    <name type="scientific">Rubripirellula obstinata</name>
    <dbReference type="NCBI Taxonomy" id="406547"/>
    <lineage>
        <taxon>Bacteria</taxon>
        <taxon>Pseudomonadati</taxon>
        <taxon>Planctomycetota</taxon>
        <taxon>Planctomycetia</taxon>
        <taxon>Pirellulales</taxon>
        <taxon>Pirellulaceae</taxon>
        <taxon>Rubripirellula</taxon>
    </lineage>
</organism>
<feature type="repeat" description="TPR" evidence="1">
    <location>
        <begin position="804"/>
        <end position="837"/>
    </location>
</feature>
<dbReference type="SMART" id="SM00028">
    <property type="entry name" value="TPR"/>
    <property type="match status" value="2"/>
</dbReference>
<dbReference type="AlphaFoldDB" id="A0A5B1CML0"/>
<evidence type="ECO:0000256" key="2">
    <source>
        <dbReference type="SAM" id="MobiDB-lite"/>
    </source>
</evidence>
<gene>
    <name evidence="3" type="ORF">LF1_40710</name>
</gene>
<name>A0A5B1CML0_9BACT</name>
<dbReference type="OrthoDB" id="213842at2"/>
<accession>A0A5B1CML0</accession>
<dbReference type="SUPFAM" id="SSF48452">
    <property type="entry name" value="TPR-like"/>
    <property type="match status" value="1"/>
</dbReference>
<feature type="region of interest" description="Disordered" evidence="2">
    <location>
        <begin position="34"/>
        <end position="59"/>
    </location>
</feature>
<proteinExistence type="predicted"/>
<dbReference type="RefSeq" id="WP_068266163.1">
    <property type="nucleotide sequence ID" value="NZ_LWSK01000110.1"/>
</dbReference>
<dbReference type="InterPro" id="IPR019734">
    <property type="entry name" value="TPR_rpt"/>
</dbReference>
<evidence type="ECO:0000313" key="3">
    <source>
        <dbReference type="EMBL" id="KAA1261521.1"/>
    </source>
</evidence>
<dbReference type="EMBL" id="VRLW01000001">
    <property type="protein sequence ID" value="KAA1261521.1"/>
    <property type="molecule type" value="Genomic_DNA"/>
</dbReference>
<comment type="caution">
    <text evidence="3">The sequence shown here is derived from an EMBL/GenBank/DDBJ whole genome shotgun (WGS) entry which is preliminary data.</text>
</comment>
<reference evidence="3 4" key="1">
    <citation type="submission" date="2019-08" db="EMBL/GenBank/DDBJ databases">
        <title>Deep-cultivation of Planctomycetes and their phenomic and genomic characterization uncovers novel biology.</title>
        <authorList>
            <person name="Wiegand S."/>
            <person name="Jogler M."/>
            <person name="Boedeker C."/>
            <person name="Pinto D."/>
            <person name="Vollmers J."/>
            <person name="Rivas-Marin E."/>
            <person name="Kohn T."/>
            <person name="Peeters S.H."/>
            <person name="Heuer A."/>
            <person name="Rast P."/>
            <person name="Oberbeckmann S."/>
            <person name="Bunk B."/>
            <person name="Jeske O."/>
            <person name="Meyerdierks A."/>
            <person name="Storesund J.E."/>
            <person name="Kallscheuer N."/>
            <person name="Luecker S."/>
            <person name="Lage O.M."/>
            <person name="Pohl T."/>
            <person name="Merkel B.J."/>
            <person name="Hornburger P."/>
            <person name="Mueller R.-W."/>
            <person name="Bruemmer F."/>
            <person name="Labrenz M."/>
            <person name="Spormann A.M."/>
            <person name="Op Den Camp H."/>
            <person name="Overmann J."/>
            <person name="Amann R."/>
            <person name="Jetten M.S.M."/>
            <person name="Mascher T."/>
            <person name="Medema M.H."/>
            <person name="Devos D.P."/>
            <person name="Kaster A.-K."/>
            <person name="Ovreas L."/>
            <person name="Rohde M."/>
            <person name="Galperin M.Y."/>
            <person name="Jogler C."/>
        </authorList>
    </citation>
    <scope>NUCLEOTIDE SEQUENCE [LARGE SCALE GENOMIC DNA]</scope>
    <source>
        <strain evidence="3 4">LF1</strain>
    </source>
</reference>
<evidence type="ECO:0000313" key="4">
    <source>
        <dbReference type="Proteomes" id="UP000322699"/>
    </source>
</evidence>
<feature type="compositionally biased region" description="Polar residues" evidence="2">
    <location>
        <begin position="34"/>
        <end position="43"/>
    </location>
</feature>
<dbReference type="Gene3D" id="1.25.40.10">
    <property type="entry name" value="Tetratricopeptide repeat domain"/>
    <property type="match status" value="1"/>
</dbReference>
<dbReference type="Proteomes" id="UP000322699">
    <property type="component" value="Unassembled WGS sequence"/>
</dbReference>
<dbReference type="PROSITE" id="PS50005">
    <property type="entry name" value="TPR"/>
    <property type="match status" value="1"/>
</dbReference>
<keyword evidence="4" id="KW-1185">Reference proteome</keyword>